<evidence type="ECO:0000313" key="2">
    <source>
        <dbReference type="Proteomes" id="UP000796880"/>
    </source>
</evidence>
<dbReference type="PANTHER" id="PTHR47076">
    <property type="entry name" value="NHL DOMAIN PROTEIN"/>
    <property type="match status" value="1"/>
</dbReference>
<accession>A0A8K0DXJ3</accession>
<gene>
    <name evidence="1" type="ORF">FNV43_RR19816</name>
</gene>
<sequence>MGLEDQDMAHQIDPESFGEGRSTNALLPNTRCCFCIPCFGSRRPATVGLAWWERMRTTQNEDQWWHRGIRAFRKLREWSEIVAGPKWKTFIRRFNRSRSGVGGGSGGRHGKFQYDPLSYALNFDEGHGHNGTLDDDDFSGFRNFSTRFASTSVSVPFQPNASVAMEMGKDVAVCS</sequence>
<dbReference type="PANTHER" id="PTHR47076:SF9">
    <property type="entry name" value="NHL DOMAIN PROTEIN"/>
    <property type="match status" value="1"/>
</dbReference>
<dbReference type="EMBL" id="VOIH02000009">
    <property type="protein sequence ID" value="KAF3437063.1"/>
    <property type="molecule type" value="Genomic_DNA"/>
</dbReference>
<evidence type="ECO:0000313" key="1">
    <source>
        <dbReference type="EMBL" id="KAF3437063.1"/>
    </source>
</evidence>
<keyword evidence="2" id="KW-1185">Reference proteome</keyword>
<protein>
    <submittedName>
        <fullName evidence="1">Uncharacterized protein</fullName>
    </submittedName>
</protein>
<organism evidence="1 2">
    <name type="scientific">Rhamnella rubrinervis</name>
    <dbReference type="NCBI Taxonomy" id="2594499"/>
    <lineage>
        <taxon>Eukaryota</taxon>
        <taxon>Viridiplantae</taxon>
        <taxon>Streptophyta</taxon>
        <taxon>Embryophyta</taxon>
        <taxon>Tracheophyta</taxon>
        <taxon>Spermatophyta</taxon>
        <taxon>Magnoliopsida</taxon>
        <taxon>eudicotyledons</taxon>
        <taxon>Gunneridae</taxon>
        <taxon>Pentapetalae</taxon>
        <taxon>rosids</taxon>
        <taxon>fabids</taxon>
        <taxon>Rosales</taxon>
        <taxon>Rhamnaceae</taxon>
        <taxon>rhamnoid group</taxon>
        <taxon>Rhamneae</taxon>
        <taxon>Rhamnella</taxon>
    </lineage>
</organism>
<proteinExistence type="predicted"/>
<reference evidence="1" key="1">
    <citation type="submission" date="2020-03" db="EMBL/GenBank/DDBJ databases">
        <title>A high-quality chromosome-level genome assembly of a woody plant with both climbing and erect habits, Rhamnella rubrinervis.</title>
        <authorList>
            <person name="Lu Z."/>
            <person name="Yang Y."/>
            <person name="Zhu X."/>
            <person name="Sun Y."/>
        </authorList>
    </citation>
    <scope>NUCLEOTIDE SEQUENCE</scope>
    <source>
        <strain evidence="1">BYM</strain>
        <tissue evidence="1">Leaf</tissue>
    </source>
</reference>
<dbReference type="OrthoDB" id="1723198at2759"/>
<dbReference type="AlphaFoldDB" id="A0A8K0DXJ3"/>
<dbReference type="Proteomes" id="UP000796880">
    <property type="component" value="Unassembled WGS sequence"/>
</dbReference>
<name>A0A8K0DXJ3_9ROSA</name>
<comment type="caution">
    <text evidence="1">The sequence shown here is derived from an EMBL/GenBank/DDBJ whole genome shotgun (WGS) entry which is preliminary data.</text>
</comment>